<keyword evidence="3" id="KW-0732">Signal</keyword>
<dbReference type="AlphaFoldDB" id="A0A1J1H5Z4"/>
<feature type="signal peptide" evidence="3">
    <location>
        <begin position="1"/>
        <end position="24"/>
    </location>
</feature>
<feature type="compositionally biased region" description="Basic and acidic residues" evidence="1">
    <location>
        <begin position="101"/>
        <end position="113"/>
    </location>
</feature>
<evidence type="ECO:0000256" key="2">
    <source>
        <dbReference type="SAM" id="Phobius"/>
    </source>
</evidence>
<reference evidence="4 5" key="1">
    <citation type="submission" date="2015-04" db="EMBL/GenBank/DDBJ databases">
        <authorList>
            <consortium name="Pathogen Informatics"/>
        </authorList>
    </citation>
    <scope>NUCLEOTIDE SEQUENCE [LARGE SCALE GENOMIC DNA]</scope>
    <source>
        <strain evidence="4 5">SGS1</strain>
    </source>
</reference>
<evidence type="ECO:0000256" key="3">
    <source>
        <dbReference type="SAM" id="SignalP"/>
    </source>
</evidence>
<dbReference type="KEGG" id="prel:PRELSG_0518300"/>
<dbReference type="VEuPathDB" id="PlasmoDB:PRELSG_0518300"/>
<keyword evidence="2" id="KW-0472">Membrane</keyword>
<gene>
    <name evidence="4" type="ORF">PRELSG_0518300</name>
</gene>
<feature type="region of interest" description="Disordered" evidence="1">
    <location>
        <begin position="32"/>
        <end position="64"/>
    </location>
</feature>
<feature type="compositionally biased region" description="Basic and acidic residues" evidence="1">
    <location>
        <begin position="35"/>
        <end position="58"/>
    </location>
</feature>
<dbReference type="RefSeq" id="XP_028532034.1">
    <property type="nucleotide sequence ID" value="XM_028675447.1"/>
</dbReference>
<keyword evidence="2" id="KW-0812">Transmembrane</keyword>
<name>A0A1J1H5Z4_PLARL</name>
<feature type="chain" id="PRO_5012272423" evidence="3">
    <location>
        <begin position="25"/>
        <end position="299"/>
    </location>
</feature>
<dbReference type="EMBL" id="LN835300">
    <property type="protein sequence ID" value="CRG99025.1"/>
    <property type="molecule type" value="Genomic_DNA"/>
</dbReference>
<evidence type="ECO:0000256" key="1">
    <source>
        <dbReference type="SAM" id="MobiDB-lite"/>
    </source>
</evidence>
<accession>A0A1J1H5Z4</accession>
<feature type="compositionally biased region" description="Low complexity" evidence="1">
    <location>
        <begin position="91"/>
        <end position="100"/>
    </location>
</feature>
<keyword evidence="2" id="KW-1133">Transmembrane helix</keyword>
<feature type="compositionally biased region" description="Low complexity" evidence="1">
    <location>
        <begin position="114"/>
        <end position="134"/>
    </location>
</feature>
<evidence type="ECO:0000313" key="4">
    <source>
        <dbReference type="EMBL" id="CRG99025.1"/>
    </source>
</evidence>
<dbReference type="GeneID" id="39735126"/>
<sequence>MFHKKKKTFFLIFLSLLYVSSIYGKVNISNTSKKNANEKSCKKEEDNNKKLDSSKLDNPKISNPNVDKSKLLIFYNDNNAKNMNKKPTKKSSSSVLINSNSEKKITEKPEKLNSSKNTNKTKSTSNTNSTNENNDVSSDPKKKKSIISKIKNFFKKKKEPEPYPKTLMEYIKQKNKKILQLELHKQKKKSSRVVYAILFYSTLSLLLYLILAPGIFHIIRSENYKKIILKQYKENKERRIVPYDYDFGDEIPFKKGGGGFYYKDFSEYYDPERKVPNYVYGYYAGIPYVLCRLDSFIDP</sequence>
<dbReference type="OrthoDB" id="392922at2759"/>
<dbReference type="Proteomes" id="UP000220158">
    <property type="component" value="Chromosome 5"/>
</dbReference>
<keyword evidence="5" id="KW-1185">Reference proteome</keyword>
<feature type="region of interest" description="Disordered" evidence="1">
    <location>
        <begin position="80"/>
        <end position="143"/>
    </location>
</feature>
<organism evidence="4 5">
    <name type="scientific">Plasmodium relictum</name>
    <dbReference type="NCBI Taxonomy" id="85471"/>
    <lineage>
        <taxon>Eukaryota</taxon>
        <taxon>Sar</taxon>
        <taxon>Alveolata</taxon>
        <taxon>Apicomplexa</taxon>
        <taxon>Aconoidasida</taxon>
        <taxon>Haemosporida</taxon>
        <taxon>Plasmodiidae</taxon>
        <taxon>Plasmodium</taxon>
        <taxon>Plasmodium (Haemamoeba)</taxon>
    </lineage>
</organism>
<feature type="transmembrane region" description="Helical" evidence="2">
    <location>
        <begin position="193"/>
        <end position="219"/>
    </location>
</feature>
<evidence type="ECO:0000313" key="5">
    <source>
        <dbReference type="Proteomes" id="UP000220158"/>
    </source>
</evidence>
<protein>
    <submittedName>
        <fullName evidence="4">Uncharacterized protein</fullName>
    </submittedName>
</protein>
<proteinExistence type="predicted"/>